<evidence type="ECO:0000313" key="3">
    <source>
        <dbReference type="Proteomes" id="UP000235005"/>
    </source>
</evidence>
<accession>A0A2N5X6T9</accession>
<gene>
    <name evidence="2" type="ORF">C0039_03095</name>
</gene>
<proteinExistence type="predicted"/>
<evidence type="ECO:0000256" key="1">
    <source>
        <dbReference type="SAM" id="Phobius"/>
    </source>
</evidence>
<sequence length="65" mass="6953">MSIKPRKNVLVQSDERVLVYAGLFVICAMLAALGMGVAAFWCFVPAAALSEALSGFAPKKHSTRL</sequence>
<feature type="transmembrane region" description="Helical" evidence="1">
    <location>
        <begin position="20"/>
        <end position="44"/>
    </location>
</feature>
<dbReference type="AlphaFoldDB" id="A0A2N5X6T9"/>
<protein>
    <submittedName>
        <fullName evidence="2">Uncharacterized protein</fullName>
    </submittedName>
</protein>
<keyword evidence="3" id="KW-1185">Reference proteome</keyword>
<name>A0A2N5X6T9_9GAMM</name>
<keyword evidence="1" id="KW-0812">Transmembrane</keyword>
<keyword evidence="1" id="KW-1133">Transmembrane helix</keyword>
<dbReference type="Proteomes" id="UP000235005">
    <property type="component" value="Unassembled WGS sequence"/>
</dbReference>
<comment type="caution">
    <text evidence="2">The sequence shown here is derived from an EMBL/GenBank/DDBJ whole genome shotgun (WGS) entry which is preliminary data.</text>
</comment>
<keyword evidence="1" id="KW-0472">Membrane</keyword>
<evidence type="ECO:0000313" key="2">
    <source>
        <dbReference type="EMBL" id="PLW70209.1"/>
    </source>
</evidence>
<organism evidence="2 3">
    <name type="scientific">Pseudohalioglobus lutimaris</name>
    <dbReference type="NCBI Taxonomy" id="1737061"/>
    <lineage>
        <taxon>Bacteria</taxon>
        <taxon>Pseudomonadati</taxon>
        <taxon>Pseudomonadota</taxon>
        <taxon>Gammaproteobacteria</taxon>
        <taxon>Cellvibrionales</taxon>
        <taxon>Halieaceae</taxon>
        <taxon>Pseudohalioglobus</taxon>
    </lineage>
</organism>
<reference evidence="2 3" key="1">
    <citation type="submission" date="2018-01" db="EMBL/GenBank/DDBJ databases">
        <title>The draft genome sequence of Halioglobus lutimaris HF004.</title>
        <authorList>
            <person name="Du Z.-J."/>
            <person name="Shi M.-J."/>
        </authorList>
    </citation>
    <scope>NUCLEOTIDE SEQUENCE [LARGE SCALE GENOMIC DNA]</scope>
    <source>
        <strain evidence="2 3">HF004</strain>
    </source>
</reference>
<dbReference type="RefSeq" id="WP_076000576.1">
    <property type="nucleotide sequence ID" value="NZ_PKUS01000002.1"/>
</dbReference>
<dbReference type="EMBL" id="PKUS01000002">
    <property type="protein sequence ID" value="PLW70209.1"/>
    <property type="molecule type" value="Genomic_DNA"/>
</dbReference>